<evidence type="ECO:0000313" key="2">
    <source>
        <dbReference type="EMBL" id="TRY77699.1"/>
    </source>
</evidence>
<name>A0A553PJ59_9TELE</name>
<keyword evidence="3" id="KW-1185">Reference proteome</keyword>
<proteinExistence type="predicted"/>
<dbReference type="EMBL" id="SRMA01026676">
    <property type="protein sequence ID" value="TRY77699.1"/>
    <property type="molecule type" value="Genomic_DNA"/>
</dbReference>
<organism evidence="2 3">
    <name type="scientific">Danionella cerebrum</name>
    <dbReference type="NCBI Taxonomy" id="2873325"/>
    <lineage>
        <taxon>Eukaryota</taxon>
        <taxon>Metazoa</taxon>
        <taxon>Chordata</taxon>
        <taxon>Craniata</taxon>
        <taxon>Vertebrata</taxon>
        <taxon>Euteleostomi</taxon>
        <taxon>Actinopterygii</taxon>
        <taxon>Neopterygii</taxon>
        <taxon>Teleostei</taxon>
        <taxon>Ostariophysi</taxon>
        <taxon>Cypriniformes</taxon>
        <taxon>Danionidae</taxon>
        <taxon>Danioninae</taxon>
        <taxon>Danionella</taxon>
    </lineage>
</organism>
<reference evidence="2 3" key="1">
    <citation type="journal article" date="2019" name="Sci. Data">
        <title>Hybrid genome assembly and annotation of Danionella translucida.</title>
        <authorList>
            <person name="Kadobianskyi M."/>
            <person name="Schulze L."/>
            <person name="Schuelke M."/>
            <person name="Judkewitz B."/>
        </authorList>
    </citation>
    <scope>NUCLEOTIDE SEQUENCE [LARGE SCALE GENOMIC DNA]</scope>
    <source>
        <strain evidence="2 3">Bolton</strain>
    </source>
</reference>
<evidence type="ECO:0000256" key="1">
    <source>
        <dbReference type="SAM" id="MobiDB-lite"/>
    </source>
</evidence>
<feature type="region of interest" description="Disordered" evidence="1">
    <location>
        <begin position="1"/>
        <end position="24"/>
    </location>
</feature>
<protein>
    <submittedName>
        <fullName evidence="2">Uncharacterized protein</fullName>
    </submittedName>
</protein>
<sequence length="65" mass="7338">LPLGGTAGRIRRPPSRLHRSVSLTTGRSRLNLSEHVARDATTDQTEVLCRLRESVLRLQKDVMEM</sequence>
<evidence type="ECO:0000313" key="3">
    <source>
        <dbReference type="Proteomes" id="UP000316079"/>
    </source>
</evidence>
<dbReference type="Proteomes" id="UP000316079">
    <property type="component" value="Unassembled WGS sequence"/>
</dbReference>
<accession>A0A553PJ59</accession>
<comment type="caution">
    <text evidence="2">The sequence shown here is derived from an EMBL/GenBank/DDBJ whole genome shotgun (WGS) entry which is preliminary data.</text>
</comment>
<dbReference type="AlphaFoldDB" id="A0A553PJ59"/>
<gene>
    <name evidence="2" type="ORF">DNTS_018893</name>
</gene>
<feature type="non-terminal residue" evidence="2">
    <location>
        <position position="1"/>
    </location>
</feature>
<feature type="compositionally biased region" description="Basic residues" evidence="1">
    <location>
        <begin position="9"/>
        <end position="19"/>
    </location>
</feature>